<name>A0ABT4PII6_9BACT</name>
<dbReference type="Proteomes" id="UP001141933">
    <property type="component" value="Unassembled WGS sequence"/>
</dbReference>
<comment type="caution">
    <text evidence="1">The sequence shown here is derived from an EMBL/GenBank/DDBJ whole genome shotgun (WGS) entry which is preliminary data.</text>
</comment>
<dbReference type="RefSeq" id="WP_269878128.1">
    <property type="nucleotide sequence ID" value="NZ_JAPZVM010000007.1"/>
</dbReference>
<dbReference type="EMBL" id="JAPZVM010000007">
    <property type="protein sequence ID" value="MCZ8372860.1"/>
    <property type="molecule type" value="Genomic_DNA"/>
</dbReference>
<dbReference type="SUPFAM" id="SSF81901">
    <property type="entry name" value="HCP-like"/>
    <property type="match status" value="1"/>
</dbReference>
<dbReference type="Pfam" id="PF08238">
    <property type="entry name" value="Sel1"/>
    <property type="match status" value="2"/>
</dbReference>
<protein>
    <submittedName>
        <fullName evidence="1">Tetratricopeptide repeat protein</fullName>
    </submittedName>
</protein>
<gene>
    <name evidence="1" type="ORF">O6P32_09090</name>
</gene>
<organism evidence="1 2">
    <name type="scientific">Phocaeicola acetigenes</name>
    <dbReference type="NCBI Taxonomy" id="3016083"/>
    <lineage>
        <taxon>Bacteria</taxon>
        <taxon>Pseudomonadati</taxon>
        <taxon>Bacteroidota</taxon>
        <taxon>Bacteroidia</taxon>
        <taxon>Bacteroidales</taxon>
        <taxon>Bacteroidaceae</taxon>
        <taxon>Phocaeicola</taxon>
    </lineage>
</organism>
<proteinExistence type="predicted"/>
<accession>A0ABT4PII6</accession>
<dbReference type="Gene3D" id="1.25.40.10">
    <property type="entry name" value="Tetratricopeptide repeat domain"/>
    <property type="match status" value="1"/>
</dbReference>
<dbReference type="SMART" id="SM00671">
    <property type="entry name" value="SEL1"/>
    <property type="match status" value="2"/>
</dbReference>
<reference evidence="1" key="1">
    <citation type="submission" date="2022-12" db="EMBL/GenBank/DDBJ databases">
        <title>Phocaeicola acetigenes sp. nov., isolated feces from a healthy human.</title>
        <authorList>
            <person name="Do H."/>
            <person name="Ha Y.B."/>
            <person name="Kim J.-S."/>
            <person name="Suh M.K."/>
            <person name="Kim H.S."/>
            <person name="Lee J.-S."/>
        </authorList>
    </citation>
    <scope>NUCLEOTIDE SEQUENCE</scope>
    <source>
        <strain evidence="1">KGMB11183</strain>
    </source>
</reference>
<dbReference type="InterPro" id="IPR050767">
    <property type="entry name" value="Sel1_AlgK"/>
</dbReference>
<keyword evidence="2" id="KW-1185">Reference proteome</keyword>
<dbReference type="PANTHER" id="PTHR11102">
    <property type="entry name" value="SEL-1-LIKE PROTEIN"/>
    <property type="match status" value="1"/>
</dbReference>
<sequence>MLHILPVISHHSVSFSLSQFLIDLEVPVDLEAEGTDGTSTYYYLKRPQHSTTFFVLADHGEGKYEIWMDGMASFADYKFFPYLADCLHRFLNGTPLQIKGVSAFEYYNEDWIAETIGEEIATLKSVLSIAPRYYLTLPFKPFTYVSEDMLAGVGAGLHSSTPRIYGYTQFLMRNSRLLQATEQEVEEDQALSENEVMVDVPQHVSVGRVKSWQLDGAETWESYAAEDVQMLQHLGECFKRGEKVDGVVLNDLGTIYQEGIGVAQDGYLAEYWFEQATQQGDRHYAPTNLGDLYRKGCGTLPASLPHAFQAYMRSDDPYAHYRIGQAYEEGWLGYTDMDKAMQWYRQAAKEGHHLAVKRLQRN</sequence>
<dbReference type="PANTHER" id="PTHR11102:SF160">
    <property type="entry name" value="ERAD-ASSOCIATED E3 UBIQUITIN-PROTEIN LIGASE COMPONENT HRD3"/>
    <property type="match status" value="1"/>
</dbReference>
<dbReference type="InterPro" id="IPR011990">
    <property type="entry name" value="TPR-like_helical_dom_sf"/>
</dbReference>
<evidence type="ECO:0000313" key="2">
    <source>
        <dbReference type="Proteomes" id="UP001141933"/>
    </source>
</evidence>
<evidence type="ECO:0000313" key="1">
    <source>
        <dbReference type="EMBL" id="MCZ8372860.1"/>
    </source>
</evidence>
<dbReference type="InterPro" id="IPR006597">
    <property type="entry name" value="Sel1-like"/>
</dbReference>